<feature type="domain" description="Reverse transcriptase zinc-binding" evidence="1">
    <location>
        <begin position="76"/>
        <end position="158"/>
    </location>
</feature>
<sequence>MDAGAPLATRFPAIFSHCTRLHATVAAVVGRGFDLQPRLSTAAACELLEVQRLVAGISLGSGADRCFIDYMRRASFCCREAYRMLSPPHPPDASARVAWSLRLPSKLKIFAYLDDIDRLSTRANLFHKTWNIRNYRYVGDVSTSRHLCLECTTASHVWARLGVLVPSEQFSIWELPAPLGVATATWHFGVAAIMWSIWKTRNDLVFNGITTSPVFAIRRACDDIALWRWRIPHLGRADVDSLRSYMLMRCD</sequence>
<dbReference type="EMBL" id="JAUUTY010000003">
    <property type="protein sequence ID" value="KAK1670758.1"/>
    <property type="molecule type" value="Genomic_DNA"/>
</dbReference>
<accession>A0AAD8T7Z9</accession>
<reference evidence="2" key="1">
    <citation type="submission" date="2023-07" db="EMBL/GenBank/DDBJ databases">
        <title>A chromosome-level genome assembly of Lolium multiflorum.</title>
        <authorList>
            <person name="Chen Y."/>
            <person name="Copetti D."/>
            <person name="Kolliker R."/>
            <person name="Studer B."/>
        </authorList>
    </citation>
    <scope>NUCLEOTIDE SEQUENCE</scope>
    <source>
        <strain evidence="2">02402/16</strain>
        <tissue evidence="2">Leaf</tissue>
    </source>
</reference>
<evidence type="ECO:0000259" key="1">
    <source>
        <dbReference type="Pfam" id="PF13966"/>
    </source>
</evidence>
<dbReference type="AlphaFoldDB" id="A0AAD8T7Z9"/>
<evidence type="ECO:0000313" key="3">
    <source>
        <dbReference type="Proteomes" id="UP001231189"/>
    </source>
</evidence>
<gene>
    <name evidence="2" type="ORF">QYE76_058917</name>
</gene>
<dbReference type="InterPro" id="IPR026960">
    <property type="entry name" value="RVT-Znf"/>
</dbReference>
<proteinExistence type="predicted"/>
<evidence type="ECO:0000313" key="2">
    <source>
        <dbReference type="EMBL" id="KAK1670758.1"/>
    </source>
</evidence>
<protein>
    <recommendedName>
        <fullName evidence="1">Reverse transcriptase zinc-binding domain-containing protein</fullName>
    </recommendedName>
</protein>
<keyword evidence="3" id="KW-1185">Reference proteome</keyword>
<organism evidence="2 3">
    <name type="scientific">Lolium multiflorum</name>
    <name type="common">Italian ryegrass</name>
    <name type="synonym">Lolium perenne subsp. multiflorum</name>
    <dbReference type="NCBI Taxonomy" id="4521"/>
    <lineage>
        <taxon>Eukaryota</taxon>
        <taxon>Viridiplantae</taxon>
        <taxon>Streptophyta</taxon>
        <taxon>Embryophyta</taxon>
        <taxon>Tracheophyta</taxon>
        <taxon>Spermatophyta</taxon>
        <taxon>Magnoliopsida</taxon>
        <taxon>Liliopsida</taxon>
        <taxon>Poales</taxon>
        <taxon>Poaceae</taxon>
        <taxon>BOP clade</taxon>
        <taxon>Pooideae</taxon>
        <taxon>Poodae</taxon>
        <taxon>Poeae</taxon>
        <taxon>Poeae Chloroplast Group 2 (Poeae type)</taxon>
        <taxon>Loliodinae</taxon>
        <taxon>Loliinae</taxon>
        <taxon>Lolium</taxon>
    </lineage>
</organism>
<dbReference type="Proteomes" id="UP001231189">
    <property type="component" value="Unassembled WGS sequence"/>
</dbReference>
<dbReference type="Pfam" id="PF13966">
    <property type="entry name" value="zf-RVT"/>
    <property type="match status" value="1"/>
</dbReference>
<comment type="caution">
    <text evidence="2">The sequence shown here is derived from an EMBL/GenBank/DDBJ whole genome shotgun (WGS) entry which is preliminary data.</text>
</comment>
<name>A0AAD8T7Z9_LOLMU</name>